<dbReference type="FunFam" id="1.10.287.370:FF:000005">
    <property type="entry name" value="Prefoldin subunit 4"/>
    <property type="match status" value="1"/>
</dbReference>
<evidence type="ECO:0000313" key="6">
    <source>
        <dbReference type="EMBL" id="CAD7434486.1"/>
    </source>
</evidence>
<feature type="coiled-coil region" evidence="5">
    <location>
        <begin position="50"/>
        <end position="128"/>
    </location>
</feature>
<sequence>MASHTIDVILFSATKLNSNMATADPVTKGSFQPDSDVHITYEDQQKINKFARHNAKLEDFKDELKVKKNELTNLEEASEELELMDEESEKIPYFLGEIFVYQDVETTQKMLEEAKTRVRTEISDLETKCSELRSIMTDMKLLLYAKFGNHINLEADED</sequence>
<evidence type="ECO:0000256" key="4">
    <source>
        <dbReference type="ARBA" id="ARBA00024667"/>
    </source>
</evidence>
<reference evidence="6" key="1">
    <citation type="submission" date="2020-11" db="EMBL/GenBank/DDBJ databases">
        <authorList>
            <person name="Tran Van P."/>
        </authorList>
    </citation>
    <scope>NUCLEOTIDE SEQUENCE</scope>
</reference>
<dbReference type="CDD" id="cd23165">
    <property type="entry name" value="Prefoldin_4"/>
    <property type="match status" value="1"/>
</dbReference>
<evidence type="ECO:0000256" key="1">
    <source>
        <dbReference type="ARBA" id="ARBA00008045"/>
    </source>
</evidence>
<name>A0A7R9EK84_9NEOP</name>
<evidence type="ECO:0000256" key="3">
    <source>
        <dbReference type="ARBA" id="ARBA00023186"/>
    </source>
</evidence>
<protein>
    <recommendedName>
        <fullName evidence="7">Prefoldin subunit 4</fullName>
    </recommendedName>
</protein>
<organism evidence="6">
    <name type="scientific">Timema monikensis</name>
    <dbReference type="NCBI Taxonomy" id="170555"/>
    <lineage>
        <taxon>Eukaryota</taxon>
        <taxon>Metazoa</taxon>
        <taxon>Ecdysozoa</taxon>
        <taxon>Arthropoda</taxon>
        <taxon>Hexapoda</taxon>
        <taxon>Insecta</taxon>
        <taxon>Pterygota</taxon>
        <taxon>Neoptera</taxon>
        <taxon>Polyneoptera</taxon>
        <taxon>Phasmatodea</taxon>
        <taxon>Timematodea</taxon>
        <taxon>Timematoidea</taxon>
        <taxon>Timematidae</taxon>
        <taxon>Timema</taxon>
    </lineage>
</organism>
<evidence type="ECO:0000256" key="2">
    <source>
        <dbReference type="ARBA" id="ARBA00011695"/>
    </source>
</evidence>
<comment type="similarity">
    <text evidence="1">Belongs to the prefoldin subunit beta family.</text>
</comment>
<dbReference type="GO" id="GO:0005737">
    <property type="term" value="C:cytoplasm"/>
    <property type="evidence" value="ECO:0007669"/>
    <property type="project" value="UniProtKB-ARBA"/>
</dbReference>
<dbReference type="InterPro" id="IPR002777">
    <property type="entry name" value="PFD_beta-like"/>
</dbReference>
<dbReference type="EMBL" id="OB797668">
    <property type="protein sequence ID" value="CAD7434486.1"/>
    <property type="molecule type" value="Genomic_DNA"/>
</dbReference>
<keyword evidence="3" id="KW-0143">Chaperone</keyword>
<dbReference type="GO" id="GO:0006457">
    <property type="term" value="P:protein folding"/>
    <property type="evidence" value="ECO:0007669"/>
    <property type="project" value="InterPro"/>
</dbReference>
<dbReference type="SUPFAM" id="SSF46579">
    <property type="entry name" value="Prefoldin"/>
    <property type="match status" value="1"/>
</dbReference>
<dbReference type="InterPro" id="IPR016661">
    <property type="entry name" value="PFDN4"/>
</dbReference>
<comment type="function">
    <text evidence="4">Binds specifically to cytosolic chaperonin (c-CPN) and transfers target proteins to it. Binds to nascent polypeptide chain and promotes folding in an environment in which there are many competing pathways for nonnative proteins.</text>
</comment>
<dbReference type="InterPro" id="IPR009053">
    <property type="entry name" value="Prefoldin"/>
</dbReference>
<proteinExistence type="inferred from homology"/>
<keyword evidence="5" id="KW-0175">Coiled coil</keyword>
<dbReference type="GO" id="GO:0016272">
    <property type="term" value="C:prefoldin complex"/>
    <property type="evidence" value="ECO:0007669"/>
    <property type="project" value="InterPro"/>
</dbReference>
<evidence type="ECO:0000256" key="5">
    <source>
        <dbReference type="SAM" id="Coils"/>
    </source>
</evidence>
<dbReference type="Gene3D" id="1.10.287.370">
    <property type="match status" value="1"/>
</dbReference>
<comment type="subunit">
    <text evidence="2">Heterohexamer of two PFD-alpha type and four PFD-beta type subunits.</text>
</comment>
<gene>
    <name evidence="6" type="ORF">TMSB3V08_LOCUS11137</name>
</gene>
<dbReference type="AlphaFoldDB" id="A0A7R9EK84"/>
<dbReference type="PANTHER" id="PTHR21100">
    <property type="entry name" value="PREFOLDIN SUBUNIT 4"/>
    <property type="match status" value="1"/>
</dbReference>
<dbReference type="Pfam" id="PF01920">
    <property type="entry name" value="Prefoldin_2"/>
    <property type="match status" value="1"/>
</dbReference>
<accession>A0A7R9EK84</accession>
<dbReference type="GO" id="GO:0051082">
    <property type="term" value="F:unfolded protein binding"/>
    <property type="evidence" value="ECO:0007669"/>
    <property type="project" value="InterPro"/>
</dbReference>
<evidence type="ECO:0008006" key="7">
    <source>
        <dbReference type="Google" id="ProtNLM"/>
    </source>
</evidence>
<dbReference type="PANTHER" id="PTHR21100:SF9">
    <property type="entry name" value="PREFOLDIN SUBUNIT 4"/>
    <property type="match status" value="1"/>
</dbReference>